<feature type="region of interest" description="Disordered" evidence="1">
    <location>
        <begin position="244"/>
        <end position="264"/>
    </location>
</feature>
<name>A0ABR4PAL4_9HELO</name>
<feature type="signal peptide" evidence="2">
    <location>
        <begin position="1"/>
        <end position="21"/>
    </location>
</feature>
<feature type="domain" description="DUF7908" evidence="3">
    <location>
        <begin position="105"/>
        <end position="240"/>
    </location>
</feature>
<comment type="caution">
    <text evidence="4">The sequence shown here is derived from an EMBL/GenBank/DDBJ whole genome shotgun (WGS) entry which is preliminary data.</text>
</comment>
<keyword evidence="2" id="KW-0732">Signal</keyword>
<evidence type="ECO:0000256" key="1">
    <source>
        <dbReference type="SAM" id="MobiDB-lite"/>
    </source>
</evidence>
<feature type="compositionally biased region" description="Low complexity" evidence="1">
    <location>
        <begin position="449"/>
        <end position="473"/>
    </location>
</feature>
<reference evidence="4 5" key="1">
    <citation type="submission" date="2024-06" db="EMBL/GenBank/DDBJ databases">
        <title>Complete genome of Phlyctema vagabunda strain 19-DSS-EL-015.</title>
        <authorList>
            <person name="Fiorenzani C."/>
        </authorList>
    </citation>
    <scope>NUCLEOTIDE SEQUENCE [LARGE SCALE GENOMIC DNA]</scope>
    <source>
        <strain evidence="4 5">19-DSS-EL-015</strain>
    </source>
</reference>
<organism evidence="4 5">
    <name type="scientific">Phlyctema vagabunda</name>
    <dbReference type="NCBI Taxonomy" id="108571"/>
    <lineage>
        <taxon>Eukaryota</taxon>
        <taxon>Fungi</taxon>
        <taxon>Dikarya</taxon>
        <taxon>Ascomycota</taxon>
        <taxon>Pezizomycotina</taxon>
        <taxon>Leotiomycetes</taxon>
        <taxon>Helotiales</taxon>
        <taxon>Dermateaceae</taxon>
        <taxon>Phlyctema</taxon>
    </lineage>
</organism>
<dbReference type="EMBL" id="JBFCZG010000007">
    <property type="protein sequence ID" value="KAL3420361.1"/>
    <property type="molecule type" value="Genomic_DNA"/>
</dbReference>
<sequence>MFSKIASSVLAISAAIGGVQASLDERQVVCTGTPVQVNVSTVAVAYPVYISTYITADTIININGGVTININNAPTFLSTVVTATTTSVVTVTDVTTATATATVTPSDPFVISLITAPGAKRQASTEGYVGFSGNTANIVFDKSEAALFTLSGSELLTQDSIVGLTSAELTTGYGPFEIFGTAPFISTTFNAQIGGPVSFTNGAFTGGSAKFCLDVDGNIFDQYTTATPFACTIVTLIAESPEISSTTTTGATSAPTATTGTSTLTDGEVTTFTSALTPTVTATNNVTVTAPGSTVTTTSGTALPTIDPATPFVIEVNTQNKKNKRALLFLKFVAGIAQTTENRSNASLFSAGEDQLFSDGSNVGLTNDDIATGYAPLKLFTGAPDVSKSFSVSASGSFQFTPSDDNGVALSITASFCISDSGEIISKYSSSSQPPFLCADISISISTQTDDSPSITASAPTSTPTASTTSISSNASDDLSVPDPTPAVKPRYAHKKASPAHGANARRGGVLRSPYAPEA</sequence>
<keyword evidence="5" id="KW-1185">Reference proteome</keyword>
<dbReference type="InterPro" id="IPR057230">
    <property type="entry name" value="DUF7908"/>
</dbReference>
<feature type="chain" id="PRO_5046736460" description="DUF7908 domain-containing protein" evidence="2">
    <location>
        <begin position="22"/>
        <end position="519"/>
    </location>
</feature>
<feature type="compositionally biased region" description="Low complexity" evidence="1">
    <location>
        <begin position="245"/>
        <end position="264"/>
    </location>
</feature>
<evidence type="ECO:0000313" key="4">
    <source>
        <dbReference type="EMBL" id="KAL3420361.1"/>
    </source>
</evidence>
<dbReference type="Pfam" id="PF25485">
    <property type="entry name" value="DUF7908"/>
    <property type="match status" value="2"/>
</dbReference>
<dbReference type="Proteomes" id="UP001629113">
    <property type="component" value="Unassembled WGS sequence"/>
</dbReference>
<protein>
    <recommendedName>
        <fullName evidence="3">DUF7908 domain-containing protein</fullName>
    </recommendedName>
</protein>
<accession>A0ABR4PAL4</accession>
<feature type="region of interest" description="Disordered" evidence="1">
    <location>
        <begin position="449"/>
        <end position="519"/>
    </location>
</feature>
<evidence type="ECO:0000259" key="3">
    <source>
        <dbReference type="Pfam" id="PF25485"/>
    </source>
</evidence>
<proteinExistence type="predicted"/>
<evidence type="ECO:0000313" key="5">
    <source>
        <dbReference type="Proteomes" id="UP001629113"/>
    </source>
</evidence>
<feature type="domain" description="DUF7908" evidence="3">
    <location>
        <begin position="309"/>
        <end position="445"/>
    </location>
</feature>
<evidence type="ECO:0000256" key="2">
    <source>
        <dbReference type="SAM" id="SignalP"/>
    </source>
</evidence>
<gene>
    <name evidence="4" type="ORF">PVAG01_08860</name>
</gene>